<feature type="region of interest" description="Disordered" evidence="1">
    <location>
        <begin position="52"/>
        <end position="80"/>
    </location>
</feature>
<dbReference type="EMBL" id="ML179454">
    <property type="protein sequence ID" value="THU87357.1"/>
    <property type="molecule type" value="Genomic_DNA"/>
</dbReference>
<gene>
    <name evidence="2" type="ORF">K435DRAFT_867367</name>
</gene>
<organism evidence="2 3">
    <name type="scientific">Dendrothele bispora (strain CBS 962.96)</name>
    <dbReference type="NCBI Taxonomy" id="1314807"/>
    <lineage>
        <taxon>Eukaryota</taxon>
        <taxon>Fungi</taxon>
        <taxon>Dikarya</taxon>
        <taxon>Basidiomycota</taxon>
        <taxon>Agaricomycotina</taxon>
        <taxon>Agaricomycetes</taxon>
        <taxon>Agaricomycetidae</taxon>
        <taxon>Agaricales</taxon>
        <taxon>Agaricales incertae sedis</taxon>
        <taxon>Dendrothele</taxon>
    </lineage>
</organism>
<accession>A0A4S8LEG7</accession>
<evidence type="ECO:0000313" key="3">
    <source>
        <dbReference type="Proteomes" id="UP000297245"/>
    </source>
</evidence>
<reference evidence="2 3" key="1">
    <citation type="journal article" date="2019" name="Nat. Ecol. Evol.">
        <title>Megaphylogeny resolves global patterns of mushroom evolution.</title>
        <authorList>
            <person name="Varga T."/>
            <person name="Krizsan K."/>
            <person name="Foldi C."/>
            <person name="Dima B."/>
            <person name="Sanchez-Garcia M."/>
            <person name="Sanchez-Ramirez S."/>
            <person name="Szollosi G.J."/>
            <person name="Szarkandi J.G."/>
            <person name="Papp V."/>
            <person name="Albert L."/>
            <person name="Andreopoulos W."/>
            <person name="Angelini C."/>
            <person name="Antonin V."/>
            <person name="Barry K.W."/>
            <person name="Bougher N.L."/>
            <person name="Buchanan P."/>
            <person name="Buyck B."/>
            <person name="Bense V."/>
            <person name="Catcheside P."/>
            <person name="Chovatia M."/>
            <person name="Cooper J."/>
            <person name="Damon W."/>
            <person name="Desjardin D."/>
            <person name="Finy P."/>
            <person name="Geml J."/>
            <person name="Haridas S."/>
            <person name="Hughes K."/>
            <person name="Justo A."/>
            <person name="Karasinski D."/>
            <person name="Kautmanova I."/>
            <person name="Kiss B."/>
            <person name="Kocsube S."/>
            <person name="Kotiranta H."/>
            <person name="LaButti K.M."/>
            <person name="Lechner B.E."/>
            <person name="Liimatainen K."/>
            <person name="Lipzen A."/>
            <person name="Lukacs Z."/>
            <person name="Mihaltcheva S."/>
            <person name="Morgado L.N."/>
            <person name="Niskanen T."/>
            <person name="Noordeloos M.E."/>
            <person name="Ohm R.A."/>
            <person name="Ortiz-Santana B."/>
            <person name="Ovrebo C."/>
            <person name="Racz N."/>
            <person name="Riley R."/>
            <person name="Savchenko A."/>
            <person name="Shiryaev A."/>
            <person name="Soop K."/>
            <person name="Spirin V."/>
            <person name="Szebenyi C."/>
            <person name="Tomsovsky M."/>
            <person name="Tulloss R.E."/>
            <person name="Uehling J."/>
            <person name="Grigoriev I.V."/>
            <person name="Vagvolgyi C."/>
            <person name="Papp T."/>
            <person name="Martin F.M."/>
            <person name="Miettinen O."/>
            <person name="Hibbett D.S."/>
            <person name="Nagy L.G."/>
        </authorList>
    </citation>
    <scope>NUCLEOTIDE SEQUENCE [LARGE SCALE GENOMIC DNA]</scope>
    <source>
        <strain evidence="2 3">CBS 962.96</strain>
    </source>
</reference>
<protein>
    <submittedName>
        <fullName evidence="2">Uncharacterized protein</fullName>
    </submittedName>
</protein>
<name>A0A4S8LEG7_DENBC</name>
<proteinExistence type="predicted"/>
<sequence length="162" mass="18613">MPVRGAYHCLESGCYQFSTVEIWSLLLDASAKELRDIADQLENAFNHLKDHLTSRLHRQSNPSRTGPSAVIDKDTDSPPPDNTVFSQTKVQWGKELEFSHVYRRQVGTFIDNNTMDYNDSQNSSPELKEKTGDDNLACQRWELRCKLIESFYRCSDVAAFYL</sequence>
<evidence type="ECO:0000313" key="2">
    <source>
        <dbReference type="EMBL" id="THU87357.1"/>
    </source>
</evidence>
<dbReference type="Proteomes" id="UP000297245">
    <property type="component" value="Unassembled WGS sequence"/>
</dbReference>
<evidence type="ECO:0000256" key="1">
    <source>
        <dbReference type="SAM" id="MobiDB-lite"/>
    </source>
</evidence>
<dbReference type="AlphaFoldDB" id="A0A4S8LEG7"/>
<keyword evidence="3" id="KW-1185">Reference proteome</keyword>